<accession>A0ABW1VJH1</accession>
<feature type="transmembrane region" description="Helical" evidence="1">
    <location>
        <begin position="30"/>
        <end position="53"/>
    </location>
</feature>
<dbReference type="Pfam" id="PF22868">
    <property type="entry name" value="YmiA-like"/>
    <property type="match status" value="1"/>
</dbReference>
<comment type="caution">
    <text evidence="2">The sequence shown here is derived from an EMBL/GenBank/DDBJ whole genome shotgun (WGS) entry which is preliminary data.</text>
</comment>
<gene>
    <name evidence="2" type="ORF">ACFP73_00905</name>
</gene>
<dbReference type="RefSeq" id="WP_212707837.1">
    <property type="nucleotide sequence ID" value="NZ_JBHSUC010000001.1"/>
</dbReference>
<evidence type="ECO:0000313" key="3">
    <source>
        <dbReference type="Proteomes" id="UP001596215"/>
    </source>
</evidence>
<keyword evidence="3" id="KW-1185">Reference proteome</keyword>
<dbReference type="InterPro" id="IPR047744">
    <property type="entry name" value="YmiA_put-like"/>
</dbReference>
<dbReference type="Proteomes" id="UP001596215">
    <property type="component" value="Unassembled WGS sequence"/>
</dbReference>
<name>A0ABW1VJH1_9GAMM</name>
<protein>
    <submittedName>
        <fullName evidence="2">YmiA family putative membrane protein</fullName>
    </submittedName>
</protein>
<proteinExistence type="predicted"/>
<keyword evidence="1" id="KW-0812">Transmembrane</keyword>
<keyword evidence="1" id="KW-1133">Transmembrane helix</keyword>
<dbReference type="NCBIfam" id="NF000536">
    <property type="entry name" value="YmiA"/>
    <property type="match status" value="1"/>
</dbReference>
<dbReference type="EMBL" id="JBHSUC010000001">
    <property type="protein sequence ID" value="MFC6360673.1"/>
    <property type="molecule type" value="Genomic_DNA"/>
</dbReference>
<evidence type="ECO:0000256" key="1">
    <source>
        <dbReference type="SAM" id="Phobius"/>
    </source>
</evidence>
<keyword evidence="1" id="KW-0472">Membrane</keyword>
<reference evidence="3" key="1">
    <citation type="journal article" date="2019" name="Int. J. Syst. Evol. Microbiol.">
        <title>The Global Catalogue of Microorganisms (GCM) 10K type strain sequencing project: providing services to taxonomists for standard genome sequencing and annotation.</title>
        <authorList>
            <consortium name="The Broad Institute Genomics Platform"/>
            <consortium name="The Broad Institute Genome Sequencing Center for Infectious Disease"/>
            <person name="Wu L."/>
            <person name="Ma J."/>
        </authorList>
    </citation>
    <scope>NUCLEOTIDE SEQUENCE [LARGE SCALE GENOMIC DNA]</scope>
    <source>
        <strain evidence="3">CGMCC 4.1530</strain>
    </source>
</reference>
<organism evidence="2 3">
    <name type="scientific">Tatumella punctata</name>
    <dbReference type="NCBI Taxonomy" id="399969"/>
    <lineage>
        <taxon>Bacteria</taxon>
        <taxon>Pseudomonadati</taxon>
        <taxon>Pseudomonadota</taxon>
        <taxon>Gammaproteobacteria</taxon>
        <taxon>Enterobacterales</taxon>
        <taxon>Erwiniaceae</taxon>
        <taxon>Tatumella</taxon>
    </lineage>
</organism>
<evidence type="ECO:0000313" key="2">
    <source>
        <dbReference type="EMBL" id="MFC6360673.1"/>
    </source>
</evidence>
<sequence>MSLTSLFHSLCRCYIQSLEALPASRFRRRVWLTVLAGCSLFWLISGLLIFRLFCR</sequence>